<dbReference type="InterPro" id="IPR036097">
    <property type="entry name" value="HisK_dim/P_sf"/>
</dbReference>
<dbReference type="InterPro" id="IPR013655">
    <property type="entry name" value="PAS_fold_3"/>
</dbReference>
<comment type="catalytic activity">
    <reaction evidence="1">
        <text>ATP + protein L-histidine = ADP + protein N-phospho-L-histidine.</text>
        <dbReference type="EC" id="2.7.13.3"/>
    </reaction>
</comment>
<dbReference type="SMART" id="SM00091">
    <property type="entry name" value="PAS"/>
    <property type="match status" value="4"/>
</dbReference>
<sequence>MEEPEKQKINLQNFIHLSREMSCAFDAEGTFLFVSNSCQQILGYLPAELIGRKFLEIIYFPDYQKVQSAWEEKFFLGEVVETSYHYLRKDGSLVHLEWVLHWDREERISYCVARERTQLDLTTQKLLAAEARYRALADNGYDMVNIVSTEGEYKFVSDSITRILGYPQEDLLGKTCFEFVHPEDIDFVKHLFYQYLTKINSTIENVPFRFRAANGRWHWLETVVTNQTDNHAIKGVVLKSRDITDRIEAEQKLKESEQRYKSLFEHHPDAVFSLDRTGRIQGVNTSGCQLLQQEENTILHHHFNRFIHPRQQANCRQLFQNSISGTSYYLDTVFLDHRERRIDISLTLIPILVDGQVEGIYAIVRDISVAKETERELQKLSVVASKVKNGIVVTDKHGKFEWVNEAFSQETGFTLEEIKGKYPADVLSGPETEMEVHRRIHQKVSVEKVLVREEILRYNKDGSTTWLHLEFTPILDEAGELKRVVCITTDITEIKVAQQDRIMLTEDLLRQNKDLQQFAYIVSHNLRAPVANILGLVQLLPRNLEHKETAAKIIKNLHGASERLDGVIRDLNQILTIRSQMVELKEPIDLKTELLGVISGIQQQVEACRAAIYTDFSGGKEIFSVRSYVTSILQNLLTNALKYRSPDRPLEINIQTEKEEEYLCFQIKDNGLGINLKKEKDNLFKLYKRFHFHTEGKGLGLHLVKTQMESLGGKISVESTPQVGTTFKLCFPH</sequence>
<name>A0A3M9N2B5_9BACT</name>
<dbReference type="SUPFAM" id="SSF47384">
    <property type="entry name" value="Homodimeric domain of signal transducing histidine kinase"/>
    <property type="match status" value="1"/>
</dbReference>
<evidence type="ECO:0000256" key="2">
    <source>
        <dbReference type="ARBA" id="ARBA00012438"/>
    </source>
</evidence>
<dbReference type="EC" id="2.7.13.3" evidence="2"/>
<dbReference type="OrthoDB" id="9766459at2"/>
<dbReference type="PRINTS" id="PR00344">
    <property type="entry name" value="BCTRLSENSOR"/>
</dbReference>
<dbReference type="Gene3D" id="3.30.450.20">
    <property type="entry name" value="PAS domain"/>
    <property type="match status" value="4"/>
</dbReference>
<evidence type="ECO:0000256" key="5">
    <source>
        <dbReference type="ARBA" id="ARBA00022777"/>
    </source>
</evidence>
<dbReference type="Pfam" id="PF02518">
    <property type="entry name" value="HATPase_c"/>
    <property type="match status" value="1"/>
</dbReference>
<feature type="domain" description="PAS" evidence="7">
    <location>
        <begin position="129"/>
        <end position="199"/>
    </location>
</feature>
<evidence type="ECO:0000313" key="9">
    <source>
        <dbReference type="EMBL" id="RNI31942.1"/>
    </source>
</evidence>
<dbReference type="InterPro" id="IPR000014">
    <property type="entry name" value="PAS"/>
</dbReference>
<keyword evidence="3" id="KW-0597">Phosphoprotein</keyword>
<dbReference type="EMBL" id="RJJE01000003">
    <property type="protein sequence ID" value="RNI31942.1"/>
    <property type="molecule type" value="Genomic_DNA"/>
</dbReference>
<dbReference type="SMART" id="SM00086">
    <property type="entry name" value="PAC"/>
    <property type="match status" value="4"/>
</dbReference>
<evidence type="ECO:0000256" key="4">
    <source>
        <dbReference type="ARBA" id="ARBA00022679"/>
    </source>
</evidence>
<dbReference type="SUPFAM" id="SSF55785">
    <property type="entry name" value="PYP-like sensor domain (PAS domain)"/>
    <property type="match status" value="4"/>
</dbReference>
<feature type="domain" description="Histidine kinase" evidence="6">
    <location>
        <begin position="521"/>
        <end position="733"/>
    </location>
</feature>
<dbReference type="PROSITE" id="PS50113">
    <property type="entry name" value="PAC"/>
    <property type="match status" value="2"/>
</dbReference>
<keyword evidence="4" id="KW-0808">Transferase</keyword>
<dbReference type="SMART" id="SM00387">
    <property type="entry name" value="HATPase_c"/>
    <property type="match status" value="1"/>
</dbReference>
<dbReference type="Pfam" id="PF00512">
    <property type="entry name" value="HisKA"/>
    <property type="match status" value="1"/>
</dbReference>
<feature type="domain" description="PAS" evidence="7">
    <location>
        <begin position="256"/>
        <end position="326"/>
    </location>
</feature>
<evidence type="ECO:0000256" key="1">
    <source>
        <dbReference type="ARBA" id="ARBA00000085"/>
    </source>
</evidence>
<dbReference type="InterPro" id="IPR000700">
    <property type="entry name" value="PAS-assoc_C"/>
</dbReference>
<dbReference type="Pfam" id="PF08448">
    <property type="entry name" value="PAS_4"/>
    <property type="match status" value="1"/>
</dbReference>
<dbReference type="PANTHER" id="PTHR43304:SF1">
    <property type="entry name" value="PAC DOMAIN-CONTAINING PROTEIN"/>
    <property type="match status" value="1"/>
</dbReference>
<dbReference type="InterPro" id="IPR003594">
    <property type="entry name" value="HATPase_dom"/>
</dbReference>
<dbReference type="PANTHER" id="PTHR43304">
    <property type="entry name" value="PHYTOCHROME-LIKE PROTEIN CPH1"/>
    <property type="match status" value="1"/>
</dbReference>
<feature type="domain" description="PAC" evidence="8">
    <location>
        <begin position="444"/>
        <end position="503"/>
    </location>
</feature>
<proteinExistence type="predicted"/>
<dbReference type="InterPro" id="IPR005467">
    <property type="entry name" value="His_kinase_dom"/>
</dbReference>
<keyword evidence="5" id="KW-0418">Kinase</keyword>
<feature type="domain" description="PAS" evidence="7">
    <location>
        <begin position="24"/>
        <end position="83"/>
    </location>
</feature>
<feature type="domain" description="PAS" evidence="7">
    <location>
        <begin position="376"/>
        <end position="447"/>
    </location>
</feature>
<evidence type="ECO:0000259" key="8">
    <source>
        <dbReference type="PROSITE" id="PS50113"/>
    </source>
</evidence>
<dbReference type="AlphaFoldDB" id="A0A3M9N2B5"/>
<dbReference type="InterPro" id="IPR001610">
    <property type="entry name" value="PAC"/>
</dbReference>
<dbReference type="NCBIfam" id="TIGR00229">
    <property type="entry name" value="sensory_box"/>
    <property type="match status" value="4"/>
</dbReference>
<evidence type="ECO:0000256" key="3">
    <source>
        <dbReference type="ARBA" id="ARBA00022553"/>
    </source>
</evidence>
<dbReference type="SUPFAM" id="SSF55874">
    <property type="entry name" value="ATPase domain of HSP90 chaperone/DNA topoisomerase II/histidine kinase"/>
    <property type="match status" value="1"/>
</dbReference>
<dbReference type="InterPro" id="IPR003661">
    <property type="entry name" value="HisK_dim/P_dom"/>
</dbReference>
<accession>A0A3M9N2B5</accession>
<evidence type="ECO:0000259" key="7">
    <source>
        <dbReference type="PROSITE" id="PS50112"/>
    </source>
</evidence>
<dbReference type="InterPro" id="IPR035965">
    <property type="entry name" value="PAS-like_dom_sf"/>
</dbReference>
<dbReference type="Gene3D" id="1.10.287.130">
    <property type="match status" value="1"/>
</dbReference>
<dbReference type="CDD" id="cd00082">
    <property type="entry name" value="HisKA"/>
    <property type="match status" value="1"/>
</dbReference>
<evidence type="ECO:0000259" key="6">
    <source>
        <dbReference type="PROSITE" id="PS50109"/>
    </source>
</evidence>
<evidence type="ECO:0000313" key="10">
    <source>
        <dbReference type="Proteomes" id="UP000271010"/>
    </source>
</evidence>
<dbReference type="InterPro" id="IPR004358">
    <property type="entry name" value="Sig_transdc_His_kin-like_C"/>
</dbReference>
<dbReference type="InterPro" id="IPR052162">
    <property type="entry name" value="Sensor_kinase/Photoreceptor"/>
</dbReference>
<dbReference type="Gene3D" id="3.30.565.10">
    <property type="entry name" value="Histidine kinase-like ATPase, C-terminal domain"/>
    <property type="match status" value="1"/>
</dbReference>
<dbReference type="InterPro" id="IPR036890">
    <property type="entry name" value="HATPase_C_sf"/>
</dbReference>
<dbReference type="Pfam" id="PF08447">
    <property type="entry name" value="PAS_3"/>
    <property type="match status" value="2"/>
</dbReference>
<dbReference type="Proteomes" id="UP000271010">
    <property type="component" value="Unassembled WGS sequence"/>
</dbReference>
<protein>
    <recommendedName>
        <fullName evidence="2">histidine kinase</fullName>
        <ecNumber evidence="2">2.7.13.3</ecNumber>
    </recommendedName>
</protein>
<comment type="caution">
    <text evidence="9">The sequence shown here is derived from an EMBL/GenBank/DDBJ whole genome shotgun (WGS) entry which is preliminary data.</text>
</comment>
<gene>
    <name evidence="9" type="ORF">EFA69_05380</name>
</gene>
<feature type="domain" description="PAC" evidence="8">
    <location>
        <begin position="204"/>
        <end position="255"/>
    </location>
</feature>
<organism evidence="9 10">
    <name type="scientific">Rufibacter immobilis</name>
    <dbReference type="NCBI Taxonomy" id="1348778"/>
    <lineage>
        <taxon>Bacteria</taxon>
        <taxon>Pseudomonadati</taxon>
        <taxon>Bacteroidota</taxon>
        <taxon>Cytophagia</taxon>
        <taxon>Cytophagales</taxon>
        <taxon>Hymenobacteraceae</taxon>
        <taxon>Rufibacter</taxon>
    </lineage>
</organism>
<dbReference type="PROSITE" id="PS50109">
    <property type="entry name" value="HIS_KIN"/>
    <property type="match status" value="1"/>
</dbReference>
<dbReference type="SMART" id="SM00388">
    <property type="entry name" value="HisKA"/>
    <property type="match status" value="1"/>
</dbReference>
<dbReference type="PROSITE" id="PS50112">
    <property type="entry name" value="PAS"/>
    <property type="match status" value="4"/>
</dbReference>
<dbReference type="CDD" id="cd00130">
    <property type="entry name" value="PAS"/>
    <property type="match status" value="4"/>
</dbReference>
<keyword evidence="10" id="KW-1185">Reference proteome</keyword>
<dbReference type="Pfam" id="PF13426">
    <property type="entry name" value="PAS_9"/>
    <property type="match status" value="1"/>
</dbReference>
<dbReference type="RefSeq" id="WP_123132078.1">
    <property type="nucleotide sequence ID" value="NZ_RJJE01000003.1"/>
</dbReference>
<dbReference type="GO" id="GO:0000155">
    <property type="term" value="F:phosphorelay sensor kinase activity"/>
    <property type="evidence" value="ECO:0007669"/>
    <property type="project" value="InterPro"/>
</dbReference>
<reference evidence="9 10" key="1">
    <citation type="submission" date="2018-11" db="EMBL/GenBank/DDBJ databases">
        <title>Rufibacter latericius sp. nov., isolated from water in Baiyang Lake.</title>
        <authorList>
            <person name="Yang Y."/>
        </authorList>
    </citation>
    <scope>NUCLEOTIDE SEQUENCE [LARGE SCALE GENOMIC DNA]</scope>
    <source>
        <strain evidence="9 10">MCC P1</strain>
    </source>
</reference>
<dbReference type="InterPro" id="IPR013656">
    <property type="entry name" value="PAS_4"/>
</dbReference>